<dbReference type="InterPro" id="IPR028994">
    <property type="entry name" value="Integrin_alpha_N"/>
</dbReference>
<dbReference type="Gene3D" id="2.130.10.130">
    <property type="entry name" value="Integrin alpha, N-terminal"/>
    <property type="match status" value="3"/>
</dbReference>
<evidence type="ECO:0000256" key="4">
    <source>
        <dbReference type="SAM" id="MobiDB-lite"/>
    </source>
</evidence>
<evidence type="ECO:0000313" key="7">
    <source>
        <dbReference type="Proteomes" id="UP000568380"/>
    </source>
</evidence>
<dbReference type="Proteomes" id="UP000568380">
    <property type="component" value="Unassembled WGS sequence"/>
</dbReference>
<evidence type="ECO:0000256" key="5">
    <source>
        <dbReference type="SAM" id="SignalP"/>
    </source>
</evidence>
<organism evidence="6 7">
    <name type="scientific">Nonomuraea endophytica</name>
    <dbReference type="NCBI Taxonomy" id="714136"/>
    <lineage>
        <taxon>Bacteria</taxon>
        <taxon>Bacillati</taxon>
        <taxon>Actinomycetota</taxon>
        <taxon>Actinomycetes</taxon>
        <taxon>Streptosporangiales</taxon>
        <taxon>Streptosporangiaceae</taxon>
        <taxon>Nonomuraea</taxon>
    </lineage>
</organism>
<feature type="chain" id="PRO_5030780517" description="Integrin-like protein" evidence="5">
    <location>
        <begin position="22"/>
        <end position="392"/>
    </location>
</feature>
<accession>A0A7W8A6W6</accession>
<dbReference type="Pfam" id="PF01839">
    <property type="entry name" value="FG-GAP"/>
    <property type="match status" value="1"/>
</dbReference>
<evidence type="ECO:0008006" key="8">
    <source>
        <dbReference type="Google" id="ProtNLM"/>
    </source>
</evidence>
<keyword evidence="2" id="KW-0677">Repeat</keyword>
<evidence type="ECO:0000256" key="3">
    <source>
        <dbReference type="ARBA" id="ARBA00023180"/>
    </source>
</evidence>
<dbReference type="Pfam" id="PF14312">
    <property type="entry name" value="FG-GAP_2"/>
    <property type="match status" value="2"/>
</dbReference>
<reference evidence="6 7" key="1">
    <citation type="submission" date="2020-08" db="EMBL/GenBank/DDBJ databases">
        <title>Genomic Encyclopedia of Type Strains, Phase IV (KMG-IV): sequencing the most valuable type-strain genomes for metagenomic binning, comparative biology and taxonomic classification.</title>
        <authorList>
            <person name="Goeker M."/>
        </authorList>
    </citation>
    <scope>NUCLEOTIDE SEQUENCE [LARGE SCALE GENOMIC DNA]</scope>
    <source>
        <strain evidence="6 7">DSM 45385</strain>
    </source>
</reference>
<comment type="caution">
    <text evidence="6">The sequence shown here is derived from an EMBL/GenBank/DDBJ whole genome shotgun (WGS) entry which is preliminary data.</text>
</comment>
<feature type="region of interest" description="Disordered" evidence="4">
    <location>
        <begin position="373"/>
        <end position="392"/>
    </location>
</feature>
<dbReference type="AlphaFoldDB" id="A0A7W8A6W6"/>
<evidence type="ECO:0000256" key="1">
    <source>
        <dbReference type="ARBA" id="ARBA00022729"/>
    </source>
</evidence>
<evidence type="ECO:0000256" key="2">
    <source>
        <dbReference type="ARBA" id="ARBA00022737"/>
    </source>
</evidence>
<protein>
    <recommendedName>
        <fullName evidence="8">Integrin-like protein</fullName>
    </recommendedName>
</protein>
<dbReference type="RefSeq" id="WP_184967468.1">
    <property type="nucleotide sequence ID" value="NZ_JACHIN010000009.1"/>
</dbReference>
<dbReference type="PANTHER" id="PTHR36220:SF1">
    <property type="entry name" value="GAMMA TUBULIN COMPLEX COMPONENT C-TERMINAL DOMAIN-CONTAINING PROTEIN"/>
    <property type="match status" value="1"/>
</dbReference>
<dbReference type="SUPFAM" id="SSF69318">
    <property type="entry name" value="Integrin alpha N-terminal domain"/>
    <property type="match status" value="1"/>
</dbReference>
<dbReference type="EMBL" id="JACHIN010000009">
    <property type="protein sequence ID" value="MBB5080731.1"/>
    <property type="molecule type" value="Genomic_DNA"/>
</dbReference>
<feature type="signal peptide" evidence="5">
    <location>
        <begin position="1"/>
        <end position="21"/>
    </location>
</feature>
<keyword evidence="7" id="KW-1185">Reference proteome</keyword>
<proteinExistence type="predicted"/>
<dbReference type="SUPFAM" id="SSF63829">
    <property type="entry name" value="Calcium-dependent phosphotriesterase"/>
    <property type="match status" value="1"/>
</dbReference>
<dbReference type="SMART" id="SM00191">
    <property type="entry name" value="Int_alpha"/>
    <property type="match status" value="6"/>
</dbReference>
<keyword evidence="1 5" id="KW-0732">Signal</keyword>
<dbReference type="InterPro" id="IPR013517">
    <property type="entry name" value="FG-GAP"/>
</dbReference>
<name>A0A7W8A6W6_9ACTN</name>
<keyword evidence="3" id="KW-0325">Glycoprotein</keyword>
<dbReference type="InterPro" id="IPR013519">
    <property type="entry name" value="Int_alpha_beta-p"/>
</dbReference>
<gene>
    <name evidence="6" type="ORF">HNR40_006220</name>
</gene>
<sequence>MIVRTIVTLALAASAVVPAQAATLTACANQSDFDGDGQDDAAVGDPFANGGKGAVHLLSGTKVVSLPLPALGDGDAFGWSVKLAKVNADACADLVVGAPYADVKGVRDAGAVHILYGGAATPPQLLTAPQPQQDAHFGWSLAATGNLLAIGAPHEDEAQIADTGSVYIKSGSSPLRRINQESSEVPGNGEVGDQFGYSVALSKDRALFVGVPYENDDGAGRQVGTGKIHSGQVTIITDATAPTLRGQKWDSPTKKAGDRFGYALAYTDGVGLAASAPGPGYVQLYTPALRPARTIRQGTQGFGFSLAISPDGRLAVGSPYGAGVLLTTFQSSDQDRRLNLDGRAVAFSGNRLLAGQPDAGRAGQVAVLGRNADEVQRAEPQTGADFGASVTG</sequence>
<dbReference type="PANTHER" id="PTHR36220">
    <property type="entry name" value="UNNAMED PRODUCT"/>
    <property type="match status" value="1"/>
</dbReference>
<dbReference type="PROSITE" id="PS51470">
    <property type="entry name" value="FG_GAP"/>
    <property type="match status" value="1"/>
</dbReference>
<dbReference type="PROSITE" id="PS51257">
    <property type="entry name" value="PROKAR_LIPOPROTEIN"/>
    <property type="match status" value="1"/>
</dbReference>
<evidence type="ECO:0000313" key="6">
    <source>
        <dbReference type="EMBL" id="MBB5080731.1"/>
    </source>
</evidence>